<accession>A0ABR9MAU2</accession>
<protein>
    <submittedName>
        <fullName evidence="1">Uncharacterized protein</fullName>
    </submittedName>
</protein>
<keyword evidence="2" id="KW-1185">Reference proteome</keyword>
<evidence type="ECO:0000313" key="2">
    <source>
        <dbReference type="Proteomes" id="UP000633509"/>
    </source>
</evidence>
<proteinExistence type="predicted"/>
<evidence type="ECO:0000313" key="1">
    <source>
        <dbReference type="EMBL" id="MBE1590028.1"/>
    </source>
</evidence>
<reference evidence="1 2" key="1">
    <citation type="submission" date="2020-10" db="EMBL/GenBank/DDBJ databases">
        <title>Sequencing the genomes of 1000 actinobacteria strains.</title>
        <authorList>
            <person name="Klenk H.-P."/>
        </authorList>
    </citation>
    <scope>NUCLEOTIDE SEQUENCE [LARGE SCALE GENOMIC DNA]</scope>
    <source>
        <strain evidence="1 2">DSM 43173</strain>
    </source>
</reference>
<dbReference type="RefSeq" id="WP_192789955.1">
    <property type="nucleotide sequence ID" value="NZ_JADBEK010000001.1"/>
</dbReference>
<sequence length="62" mass="6485">MSTLYTGAIAVLAAAWTGRVSSGGLEERMAAALDDFLGFALGSRHLYRFLVSRRLGGGVAVP</sequence>
<dbReference type="EMBL" id="JADBEK010000001">
    <property type="protein sequence ID" value="MBE1590028.1"/>
    <property type="molecule type" value="Genomic_DNA"/>
</dbReference>
<comment type="caution">
    <text evidence="1">The sequence shown here is derived from an EMBL/GenBank/DDBJ whole genome shotgun (WGS) entry which is preliminary data.</text>
</comment>
<gene>
    <name evidence="1" type="ORF">H4W80_008286</name>
</gene>
<dbReference type="Proteomes" id="UP000633509">
    <property type="component" value="Unassembled WGS sequence"/>
</dbReference>
<organism evidence="1 2">
    <name type="scientific">Nonomuraea angiospora</name>
    <dbReference type="NCBI Taxonomy" id="46172"/>
    <lineage>
        <taxon>Bacteria</taxon>
        <taxon>Bacillati</taxon>
        <taxon>Actinomycetota</taxon>
        <taxon>Actinomycetes</taxon>
        <taxon>Streptosporangiales</taxon>
        <taxon>Streptosporangiaceae</taxon>
        <taxon>Nonomuraea</taxon>
    </lineage>
</organism>
<name>A0ABR9MAU2_9ACTN</name>